<dbReference type="InterPro" id="IPR011050">
    <property type="entry name" value="Pectin_lyase_fold/virulence"/>
</dbReference>
<evidence type="ECO:0000259" key="2">
    <source>
        <dbReference type="Pfam" id="PF12708"/>
    </source>
</evidence>
<proteinExistence type="predicted"/>
<feature type="signal peptide" evidence="1">
    <location>
        <begin position="1"/>
        <end position="24"/>
    </location>
</feature>
<dbReference type="Pfam" id="PF12708">
    <property type="entry name" value="Pect-lyase_RHGA_epim"/>
    <property type="match status" value="1"/>
</dbReference>
<dbReference type="InterPro" id="IPR012334">
    <property type="entry name" value="Pectin_lyas_fold"/>
</dbReference>
<feature type="domain" description="Rhamnogalacturonase A/B/Epimerase-like pectate lyase" evidence="2">
    <location>
        <begin position="82"/>
        <end position="166"/>
    </location>
</feature>
<evidence type="ECO:0000256" key="1">
    <source>
        <dbReference type="SAM" id="SignalP"/>
    </source>
</evidence>
<dbReference type="Proteomes" id="UP000622317">
    <property type="component" value="Unassembled WGS sequence"/>
</dbReference>
<dbReference type="SUPFAM" id="SSF51126">
    <property type="entry name" value="Pectin lyase-like"/>
    <property type="match status" value="1"/>
</dbReference>
<evidence type="ECO:0000313" key="4">
    <source>
        <dbReference type="Proteomes" id="UP000622317"/>
    </source>
</evidence>
<organism evidence="3 4">
    <name type="scientific">Pelagicoccus enzymogenes</name>
    <dbReference type="NCBI Taxonomy" id="2773457"/>
    <lineage>
        <taxon>Bacteria</taxon>
        <taxon>Pseudomonadati</taxon>
        <taxon>Verrucomicrobiota</taxon>
        <taxon>Opitutia</taxon>
        <taxon>Puniceicoccales</taxon>
        <taxon>Pelagicoccaceae</taxon>
        <taxon>Pelagicoccus</taxon>
    </lineage>
</organism>
<name>A0A927IGU1_9BACT</name>
<protein>
    <recommendedName>
        <fullName evidence="2">Rhamnogalacturonase A/B/Epimerase-like pectate lyase domain-containing protein</fullName>
    </recommendedName>
</protein>
<dbReference type="AlphaFoldDB" id="A0A927IGU1"/>
<evidence type="ECO:0000313" key="3">
    <source>
        <dbReference type="EMBL" id="MBD5779521.1"/>
    </source>
</evidence>
<keyword evidence="1" id="KW-0732">Signal</keyword>
<dbReference type="InterPro" id="IPR024535">
    <property type="entry name" value="RHGA/B-epi-like_pectate_lyase"/>
</dbReference>
<dbReference type="Gene3D" id="2.160.20.10">
    <property type="entry name" value="Single-stranded right-handed beta-helix, Pectin lyase-like"/>
    <property type="match status" value="1"/>
</dbReference>
<feature type="chain" id="PRO_5037183360" description="Rhamnogalacturonase A/B/Epimerase-like pectate lyase domain-containing protein" evidence="1">
    <location>
        <begin position="25"/>
        <end position="636"/>
    </location>
</feature>
<dbReference type="EMBL" id="JACYFG010000009">
    <property type="protein sequence ID" value="MBD5779521.1"/>
    <property type="molecule type" value="Genomic_DNA"/>
</dbReference>
<comment type="caution">
    <text evidence="3">The sequence shown here is derived from an EMBL/GenBank/DDBJ whole genome shotgun (WGS) entry which is preliminary data.</text>
</comment>
<gene>
    <name evidence="3" type="ORF">IEN85_08445</name>
</gene>
<accession>A0A927IGU1</accession>
<reference evidence="3" key="1">
    <citation type="submission" date="2020-09" db="EMBL/GenBank/DDBJ databases">
        <title>Pelagicoccus enzymogenes sp. nov. with an EPS production, isolated from marine sediment.</title>
        <authorList>
            <person name="Feng X."/>
        </authorList>
    </citation>
    <scope>NUCLEOTIDE SEQUENCE</scope>
    <source>
        <strain evidence="3">NFK12</strain>
    </source>
</reference>
<dbReference type="RefSeq" id="WP_191616661.1">
    <property type="nucleotide sequence ID" value="NZ_JACYFG010000009.1"/>
</dbReference>
<keyword evidence="4" id="KW-1185">Reference proteome</keyword>
<sequence length="636" mass="70056">MRFAPIVVIRTLAFSFALFSTVHSSGQSAWRSSLYPADWVPPTREDGLSFADDAFLQDFSYAGYRMGQASLSPEVESLFDAVDGFGADPSGQVDATAAIQAAIDAAEANGGGIVYLKPGSYRLSVPSGEDRCLQIESSNVVLRGAGPDRTFLFNTTTEMRNRRVIRVRPEDWGSWTSKRSEPILLQRDELGPTRSVQLESLAGLAVGDWIVLHNPATEQFVQDLKMGAGTDGVDWTDTLDSLRGLLYLRRIETIDVANRIVSFDIPTRWSLKQRDGASVWKPASRLTDVGLEGFSIGNQRIDKSGWGESDYTVAGTAAYDAHDSFLIEMRGVVDGWIQNVSSYNPDNDNGVHCLSNGVLLDWCRNVTLYRLRFQNAQYGGGGGNGYMIRLNAAAECLIAECEVGFCRHGIVMWRMQNSGNVVTRCYDHDSGIQLADTQRGMTAGRGSDHHGVFSHSNLFDSNRLERSYFEAAYRGDWGSRPEHGMTSSQCVFWNTEGLASHANANYIVHSQQFGYGYVIGTSGEASAVRLSEKRPNSAVRTAPDDIVEGEGMGADLVPSSLYQDQLLKRVDSLSADLIFLKTESSLQFRWEESPSFPWVLQKAADLANWQTVVNGAQGELEAPLLPESSFYRLSVR</sequence>